<evidence type="ECO:0000313" key="2">
    <source>
        <dbReference type="Proteomes" id="UP000216429"/>
    </source>
</evidence>
<keyword evidence="2" id="KW-1185">Reference proteome</keyword>
<dbReference type="Proteomes" id="UP000216429">
    <property type="component" value="Unassembled WGS sequence"/>
</dbReference>
<sequence>MDSPDPELEYQVLVRFRPDAGESKPELPWTPVTDYSSSGAFSLPMDGSGVFDFHLNARRKSDQTQVLNKYLGQMDTVSDADLSNTTFYPSQYLKTYNVPTTYYLDMFQRKEQIKEIHTNKGLAAFIKRKFKPEVFPDSVRGLPRDLVLALHAMNSINAMYHYGNVVDSEGAGCVLLNEGDKKVESFAQFVDSYVACCIDYVMLLKYVLDQYGIKSELATIPNHVYLNVIVDGETYTLDPTVNMAFIGGIIDVLDRKGGYILTFPMVAETQGNRYESMPASNFRRKMIAWVGLAGSDQVGPGPVVMSEPAYPFIYGVPRQNAAAQ</sequence>
<reference evidence="2" key="1">
    <citation type="submission" date="2017-05" db="EMBL/GenBank/DDBJ databases">
        <title>Complete and WGS of Bordetella genogroups.</title>
        <authorList>
            <person name="Spilker T."/>
            <person name="Lipuma J."/>
        </authorList>
    </citation>
    <scope>NUCLEOTIDE SEQUENCE [LARGE SCALE GENOMIC DNA]</scope>
    <source>
        <strain evidence="2">AU6712</strain>
    </source>
</reference>
<proteinExistence type="predicted"/>
<name>A0A261VIQ8_9BORD</name>
<organism evidence="1 2">
    <name type="scientific">Bordetella genomosp. 12</name>
    <dbReference type="NCBI Taxonomy" id="463035"/>
    <lineage>
        <taxon>Bacteria</taxon>
        <taxon>Pseudomonadati</taxon>
        <taxon>Pseudomonadota</taxon>
        <taxon>Betaproteobacteria</taxon>
        <taxon>Burkholderiales</taxon>
        <taxon>Alcaligenaceae</taxon>
        <taxon>Bordetella</taxon>
    </lineage>
</organism>
<evidence type="ECO:0008006" key="3">
    <source>
        <dbReference type="Google" id="ProtNLM"/>
    </source>
</evidence>
<dbReference type="EMBL" id="NEVU01000002">
    <property type="protein sequence ID" value="OZI74028.1"/>
    <property type="molecule type" value="Genomic_DNA"/>
</dbReference>
<accession>A0A261VIQ8</accession>
<protein>
    <recommendedName>
        <fullName evidence="3">Transglutaminase-like domain-containing protein</fullName>
    </recommendedName>
</protein>
<dbReference type="AlphaFoldDB" id="A0A261VIQ8"/>
<comment type="caution">
    <text evidence="1">The sequence shown here is derived from an EMBL/GenBank/DDBJ whole genome shotgun (WGS) entry which is preliminary data.</text>
</comment>
<gene>
    <name evidence="1" type="ORF">CAL22_05880</name>
</gene>
<evidence type="ECO:0000313" key="1">
    <source>
        <dbReference type="EMBL" id="OZI74028.1"/>
    </source>
</evidence>